<organism evidence="2 3">
    <name type="scientific">Polarella glacialis</name>
    <name type="common">Dinoflagellate</name>
    <dbReference type="NCBI Taxonomy" id="89957"/>
    <lineage>
        <taxon>Eukaryota</taxon>
        <taxon>Sar</taxon>
        <taxon>Alveolata</taxon>
        <taxon>Dinophyceae</taxon>
        <taxon>Suessiales</taxon>
        <taxon>Suessiaceae</taxon>
        <taxon>Polarella</taxon>
    </lineage>
</organism>
<feature type="region of interest" description="Disordered" evidence="1">
    <location>
        <begin position="585"/>
        <end position="606"/>
    </location>
</feature>
<accession>A0A813HZJ2</accession>
<evidence type="ECO:0000313" key="3">
    <source>
        <dbReference type="Proteomes" id="UP000654075"/>
    </source>
</evidence>
<gene>
    <name evidence="2" type="ORF">PGLA1383_LOCUS57298</name>
</gene>
<name>A0A813HZJ2_POLGL</name>
<protein>
    <recommendedName>
        <fullName evidence="4">EF-hand domain-containing protein</fullName>
    </recommendedName>
</protein>
<feature type="region of interest" description="Disordered" evidence="1">
    <location>
        <begin position="273"/>
        <end position="342"/>
    </location>
</feature>
<dbReference type="Proteomes" id="UP000654075">
    <property type="component" value="Unassembled WGS sequence"/>
</dbReference>
<evidence type="ECO:0000313" key="2">
    <source>
        <dbReference type="EMBL" id="CAE8642900.1"/>
    </source>
</evidence>
<evidence type="ECO:0000256" key="1">
    <source>
        <dbReference type="SAM" id="MobiDB-lite"/>
    </source>
</evidence>
<dbReference type="PROSITE" id="PS00018">
    <property type="entry name" value="EF_HAND_1"/>
    <property type="match status" value="1"/>
</dbReference>
<dbReference type="EMBL" id="CAJNNV010033225">
    <property type="protein sequence ID" value="CAE8642900.1"/>
    <property type="molecule type" value="Genomic_DNA"/>
</dbReference>
<proteinExistence type="predicted"/>
<dbReference type="AlphaFoldDB" id="A0A813HZJ2"/>
<sequence length="773" mass="82048">MGNSIPGASQLQQYRGGWLLCLDEQQRAKCVSRYRTNLGGAPTQTSQSSASQSSAARLESLTQELFRLQDLNKNGVLEEIELIKLNEKIAMLHYGKDVDKGEVRDKYRNHFREHLDPDGKPVSYDRFREYLVGILAQIDVDPRAQEMILEQWIAEAESARAAFFCNSMSSESDFEFLKHLSFRESTVFGAGAPSTAGTVPRSGLAGGSVGGVNSSFAKSAAKSGYPTASTTRVSMSGSSCPVAAPCGLDVTPRWPSDAAEMSFGLERLPPEAGSVALSKAPSSRPPSGLPSSDAPPGASPTSRATFMPPTAASAVSDCFEPAPKMAAGRPSAESRESSEFMPHPDFNKGFSSSMESFLPDPKFAACGAGSVSESNLYSSDFVPHPALTDPGAHQGSSFGLYGQGEKSQVAQAQTSLSSTAMPLSDAQSTGRRSLEASLCPFQAGQGLEVWSDSKQAWLPGVVQAAYGSQTAVDGYKVPAGTLKVSSGAGVKWVLPDQVAHMLRQSTGTSATRFAKGDSVQVWSESKHDWLDAVVEEAYSTTTAGDGFTIPAGSLRVRAITGSIKWVLPDQVDKLIRPLATLARSGAFPSSPQGASARAGGPSFARGENIESWSESRQQWLPGIVQAVFATACSSEGFAVPAGSLKVISETGEKWVMPADVGRILRKVASPHIEPDLKSLLAAVLQEPHALQRQAESVWSAALQPGEQGLPPERAAWALEGFADQLGVRIELEGLHLEAVQRRASAFAAGSKGLTVNQFQSLCREMMAEVYGSL</sequence>
<dbReference type="InterPro" id="IPR018247">
    <property type="entry name" value="EF_Hand_1_Ca_BS"/>
</dbReference>
<comment type="caution">
    <text evidence="2">The sequence shown here is derived from an EMBL/GenBank/DDBJ whole genome shotgun (WGS) entry which is preliminary data.</text>
</comment>
<keyword evidence="3" id="KW-1185">Reference proteome</keyword>
<reference evidence="2" key="1">
    <citation type="submission" date="2021-02" db="EMBL/GenBank/DDBJ databases">
        <authorList>
            <person name="Dougan E. K."/>
            <person name="Rhodes N."/>
            <person name="Thang M."/>
            <person name="Chan C."/>
        </authorList>
    </citation>
    <scope>NUCLEOTIDE SEQUENCE</scope>
</reference>
<evidence type="ECO:0008006" key="4">
    <source>
        <dbReference type="Google" id="ProtNLM"/>
    </source>
</evidence>